<accession>A0A494Z107</accession>
<keyword evidence="1" id="KW-0472">Membrane</keyword>
<keyword evidence="1" id="KW-0812">Transmembrane</keyword>
<dbReference type="AlphaFoldDB" id="A0A494Z107"/>
<protein>
    <submittedName>
        <fullName evidence="2">DUF4231 domain-containing protein</fullName>
    </submittedName>
</protein>
<evidence type="ECO:0000256" key="1">
    <source>
        <dbReference type="SAM" id="Phobius"/>
    </source>
</evidence>
<gene>
    <name evidence="2" type="ORF">D8M03_10690</name>
</gene>
<feature type="transmembrane region" description="Helical" evidence="1">
    <location>
        <begin position="67"/>
        <end position="86"/>
    </location>
</feature>
<keyword evidence="3" id="KW-1185">Reference proteome</keyword>
<dbReference type="Pfam" id="PF14015">
    <property type="entry name" value="DUF4231"/>
    <property type="match status" value="1"/>
</dbReference>
<organism evidence="2 3">
    <name type="scientific">Ureibacillus endophyticus</name>
    <dbReference type="NCBI Taxonomy" id="1978490"/>
    <lineage>
        <taxon>Bacteria</taxon>
        <taxon>Bacillati</taxon>
        <taxon>Bacillota</taxon>
        <taxon>Bacilli</taxon>
        <taxon>Bacillales</taxon>
        <taxon>Caryophanaceae</taxon>
        <taxon>Ureibacillus</taxon>
    </lineage>
</organism>
<keyword evidence="1" id="KW-1133">Transmembrane helix</keyword>
<dbReference type="Proteomes" id="UP000272238">
    <property type="component" value="Unassembled WGS sequence"/>
</dbReference>
<dbReference type="OrthoDB" id="979719at2"/>
<name>A0A494Z107_9BACL</name>
<evidence type="ECO:0000313" key="3">
    <source>
        <dbReference type="Proteomes" id="UP000272238"/>
    </source>
</evidence>
<dbReference type="InterPro" id="IPR025325">
    <property type="entry name" value="DUF4231"/>
</dbReference>
<proteinExistence type="predicted"/>
<reference evidence="2 3" key="1">
    <citation type="journal article" date="2016" name="Antonie Van Leeuwenhoek">
        <title>Lysinibacillus endophyticus sp. nov., an indole-3-acetic acid producing endophytic bacterium isolated from corn root (Zea mays cv. Xinken-5).</title>
        <authorList>
            <person name="Yu J."/>
            <person name="Guan X."/>
            <person name="Liu C."/>
            <person name="Xiang W."/>
            <person name="Yu Z."/>
            <person name="Liu X."/>
            <person name="Wang G."/>
        </authorList>
    </citation>
    <scope>NUCLEOTIDE SEQUENCE [LARGE SCALE GENOMIC DNA]</scope>
    <source>
        <strain evidence="2 3">DSM 100506</strain>
    </source>
</reference>
<sequence length="164" mass="18868">MIISLGAKIMSSMNKLDVLITCINENIAYFEKRKVINRKRAYLLNLASIISSALITLLLGLKAVNVNLFTNIALFFASFLTIVNGIESFFNHKGLWYKDARTLANLKELKRDIDFKIAGEPIDNISMKILNEYKNRLQNILSEDINTWSKMREELDQTQHVEKN</sequence>
<dbReference type="EMBL" id="RBZN01000025">
    <property type="protein sequence ID" value="RKQ15971.1"/>
    <property type="molecule type" value="Genomic_DNA"/>
</dbReference>
<comment type="caution">
    <text evidence="2">The sequence shown here is derived from an EMBL/GenBank/DDBJ whole genome shotgun (WGS) entry which is preliminary data.</text>
</comment>
<evidence type="ECO:0000313" key="2">
    <source>
        <dbReference type="EMBL" id="RKQ15971.1"/>
    </source>
</evidence>
<feature type="transmembrane region" description="Helical" evidence="1">
    <location>
        <begin position="42"/>
        <end position="61"/>
    </location>
</feature>
<dbReference type="NCBIfam" id="NF033634">
    <property type="entry name" value="SLATT_1"/>
    <property type="match status" value="1"/>
</dbReference>